<name>A0A699ZZT2_HAELA</name>
<organism evidence="1 2">
    <name type="scientific">Haematococcus lacustris</name>
    <name type="common">Green alga</name>
    <name type="synonym">Haematococcus pluvialis</name>
    <dbReference type="NCBI Taxonomy" id="44745"/>
    <lineage>
        <taxon>Eukaryota</taxon>
        <taxon>Viridiplantae</taxon>
        <taxon>Chlorophyta</taxon>
        <taxon>core chlorophytes</taxon>
        <taxon>Chlorophyceae</taxon>
        <taxon>CS clade</taxon>
        <taxon>Chlamydomonadales</taxon>
        <taxon>Haematococcaceae</taxon>
        <taxon>Haematococcus</taxon>
    </lineage>
</organism>
<reference evidence="1 2" key="1">
    <citation type="submission" date="2020-02" db="EMBL/GenBank/DDBJ databases">
        <title>Draft genome sequence of Haematococcus lacustris strain NIES-144.</title>
        <authorList>
            <person name="Morimoto D."/>
            <person name="Nakagawa S."/>
            <person name="Yoshida T."/>
            <person name="Sawayama S."/>
        </authorList>
    </citation>
    <scope>NUCLEOTIDE SEQUENCE [LARGE SCALE GENOMIC DNA]</scope>
    <source>
        <strain evidence="1 2">NIES-144</strain>
    </source>
</reference>
<proteinExistence type="predicted"/>
<protein>
    <submittedName>
        <fullName evidence="1">Uncharacterized protein</fullName>
    </submittedName>
</protein>
<comment type="caution">
    <text evidence="1">The sequence shown here is derived from an EMBL/GenBank/DDBJ whole genome shotgun (WGS) entry which is preliminary data.</text>
</comment>
<gene>
    <name evidence="1" type="ORF">HaLaN_23318</name>
</gene>
<accession>A0A699ZZT2</accession>
<dbReference type="AlphaFoldDB" id="A0A699ZZT2"/>
<sequence length="54" mass="6020">MADDGIAFEFEAQLTNTRQIASSQNDGRNLIHVPPQEVIGQQPGNYKKNFKKAC</sequence>
<dbReference type="EMBL" id="BLLF01002796">
    <property type="protein sequence ID" value="GFH25369.1"/>
    <property type="molecule type" value="Genomic_DNA"/>
</dbReference>
<dbReference type="Proteomes" id="UP000485058">
    <property type="component" value="Unassembled WGS sequence"/>
</dbReference>
<evidence type="ECO:0000313" key="2">
    <source>
        <dbReference type="Proteomes" id="UP000485058"/>
    </source>
</evidence>
<evidence type="ECO:0000313" key="1">
    <source>
        <dbReference type="EMBL" id="GFH25369.1"/>
    </source>
</evidence>
<keyword evidence="2" id="KW-1185">Reference proteome</keyword>